<evidence type="ECO:0000256" key="2">
    <source>
        <dbReference type="ARBA" id="ARBA00005369"/>
    </source>
</evidence>
<dbReference type="AlphaFoldDB" id="X1N378"/>
<name>X1N378_9ZZZZ</name>
<evidence type="ECO:0000256" key="4">
    <source>
        <dbReference type="ARBA" id="ARBA00022490"/>
    </source>
</evidence>
<dbReference type="EC" id="2.1.1.77" evidence="3"/>
<dbReference type="GO" id="GO:0004719">
    <property type="term" value="F:protein-L-isoaspartate (D-aspartate) O-methyltransferase activity"/>
    <property type="evidence" value="ECO:0007669"/>
    <property type="project" value="UniProtKB-EC"/>
</dbReference>
<reference evidence="8" key="1">
    <citation type="journal article" date="2014" name="Front. Microbiol.">
        <title>High frequency of phylogenetically diverse reductive dehalogenase-homologous genes in deep subseafloor sedimentary metagenomes.</title>
        <authorList>
            <person name="Kawai M."/>
            <person name="Futagami T."/>
            <person name="Toyoda A."/>
            <person name="Takaki Y."/>
            <person name="Nishi S."/>
            <person name="Hori S."/>
            <person name="Arai W."/>
            <person name="Tsubouchi T."/>
            <person name="Morono Y."/>
            <person name="Uchiyama I."/>
            <person name="Ito T."/>
            <person name="Fujiyama A."/>
            <person name="Inagaki F."/>
            <person name="Takami H."/>
        </authorList>
    </citation>
    <scope>NUCLEOTIDE SEQUENCE</scope>
    <source>
        <strain evidence="8">Expedition CK06-06</strain>
    </source>
</reference>
<dbReference type="InterPro" id="IPR000682">
    <property type="entry name" value="PCMT"/>
</dbReference>
<comment type="caution">
    <text evidence="8">The sequence shown here is derived from an EMBL/GenBank/DDBJ whole genome shotgun (WGS) entry which is preliminary data.</text>
</comment>
<evidence type="ECO:0000256" key="1">
    <source>
        <dbReference type="ARBA" id="ARBA00004496"/>
    </source>
</evidence>
<keyword evidence="4" id="KW-0963">Cytoplasm</keyword>
<dbReference type="NCBIfam" id="TIGR00080">
    <property type="entry name" value="pimt"/>
    <property type="match status" value="1"/>
</dbReference>
<keyword evidence="6" id="KW-0808">Transferase</keyword>
<evidence type="ECO:0000256" key="5">
    <source>
        <dbReference type="ARBA" id="ARBA00022603"/>
    </source>
</evidence>
<comment type="similarity">
    <text evidence="2">Belongs to the methyltransferase superfamily. L-isoaspartyl/D-aspartyl protein methyltransferase family.</text>
</comment>
<protein>
    <recommendedName>
        <fullName evidence="3">protein-L-isoaspartate(D-aspartate) O-methyltransferase</fullName>
        <ecNumber evidence="3">2.1.1.77</ecNumber>
    </recommendedName>
</protein>
<dbReference type="Gene3D" id="3.40.50.150">
    <property type="entry name" value="Vaccinia Virus protein VP39"/>
    <property type="match status" value="1"/>
</dbReference>
<dbReference type="EMBL" id="BARV01021531">
    <property type="protein sequence ID" value="GAI24726.1"/>
    <property type="molecule type" value="Genomic_DNA"/>
</dbReference>
<dbReference type="Pfam" id="PF01135">
    <property type="entry name" value="PCMT"/>
    <property type="match status" value="1"/>
</dbReference>
<evidence type="ECO:0000256" key="3">
    <source>
        <dbReference type="ARBA" id="ARBA00011890"/>
    </source>
</evidence>
<dbReference type="GO" id="GO:0032259">
    <property type="term" value="P:methylation"/>
    <property type="evidence" value="ECO:0007669"/>
    <property type="project" value="UniProtKB-KW"/>
</dbReference>
<gene>
    <name evidence="8" type="ORF">S06H3_35653</name>
</gene>
<dbReference type="CDD" id="cd02440">
    <property type="entry name" value="AdoMet_MTases"/>
    <property type="match status" value="1"/>
</dbReference>
<evidence type="ECO:0000256" key="6">
    <source>
        <dbReference type="ARBA" id="ARBA00022679"/>
    </source>
</evidence>
<evidence type="ECO:0000256" key="7">
    <source>
        <dbReference type="ARBA" id="ARBA00022691"/>
    </source>
</evidence>
<keyword evidence="5" id="KW-0489">Methyltransferase</keyword>
<dbReference type="FunFam" id="3.40.50.150:FF:000010">
    <property type="entry name" value="Protein-L-isoaspartate O-methyltransferase"/>
    <property type="match status" value="1"/>
</dbReference>
<dbReference type="InterPro" id="IPR029063">
    <property type="entry name" value="SAM-dependent_MTases_sf"/>
</dbReference>
<accession>X1N378</accession>
<keyword evidence="7" id="KW-0949">S-adenosyl-L-methionine</keyword>
<dbReference type="PANTHER" id="PTHR11579:SF0">
    <property type="entry name" value="PROTEIN-L-ISOASPARTATE(D-ASPARTATE) O-METHYLTRANSFERASE"/>
    <property type="match status" value="1"/>
</dbReference>
<comment type="subcellular location">
    <subcellularLocation>
        <location evidence="1">Cytoplasm</location>
    </subcellularLocation>
</comment>
<dbReference type="GO" id="GO:0005737">
    <property type="term" value="C:cytoplasm"/>
    <property type="evidence" value="ECO:0007669"/>
    <property type="project" value="UniProtKB-SubCell"/>
</dbReference>
<dbReference type="PANTHER" id="PTHR11579">
    <property type="entry name" value="PROTEIN-L-ISOASPARTATE O-METHYLTRANSFERASE"/>
    <property type="match status" value="1"/>
</dbReference>
<dbReference type="SUPFAM" id="SSF53335">
    <property type="entry name" value="S-adenosyl-L-methionine-dependent methyltransferases"/>
    <property type="match status" value="1"/>
</dbReference>
<dbReference type="PROSITE" id="PS01279">
    <property type="entry name" value="PCMT"/>
    <property type="match status" value="1"/>
</dbReference>
<evidence type="ECO:0000313" key="8">
    <source>
        <dbReference type="EMBL" id="GAI24726.1"/>
    </source>
</evidence>
<organism evidence="8">
    <name type="scientific">marine sediment metagenome</name>
    <dbReference type="NCBI Taxonomy" id="412755"/>
    <lineage>
        <taxon>unclassified sequences</taxon>
        <taxon>metagenomes</taxon>
        <taxon>ecological metagenomes</taxon>
    </lineage>
</organism>
<sequence length="213" mass="23902">MKNAKKTYTEERESMVSTQIKSRGIKDVNVLEAMEKVPRHLFVPENMRKLAYNDEPLPIGNGQTISQPYIVAYMTEVLQLSVEEKVLEVGTGSGYQAAVLAEIAKEVFTVEIIDGLSKNAQEVLQEEGYTNIHFRVGDGSYGWEENAPYDAIMVTAAPSEVPKALQDQLKIGGRMIVPVGDAFQELVLIVREKRKFKKKKLLPVRFVPLVKPH</sequence>
<proteinExistence type="inferred from homology"/>
<dbReference type="NCBIfam" id="NF001453">
    <property type="entry name" value="PRK00312.1"/>
    <property type="match status" value="1"/>
</dbReference>
<dbReference type="HAMAP" id="MF_00090">
    <property type="entry name" value="PIMT"/>
    <property type="match status" value="1"/>
</dbReference>